<feature type="transmembrane region" description="Helical" evidence="1">
    <location>
        <begin position="26"/>
        <end position="49"/>
    </location>
</feature>
<dbReference type="EMBL" id="CADCTR010002656">
    <property type="protein sequence ID" value="CAA9364700.1"/>
    <property type="molecule type" value="Genomic_DNA"/>
</dbReference>
<keyword evidence="1" id="KW-0812">Transmembrane</keyword>
<accession>A0A6J4MUA4</accession>
<evidence type="ECO:0000256" key="1">
    <source>
        <dbReference type="SAM" id="Phobius"/>
    </source>
</evidence>
<name>A0A6J4MUA4_9CHLR</name>
<keyword evidence="1" id="KW-1133">Transmembrane helix</keyword>
<keyword evidence="1" id="KW-0472">Membrane</keyword>
<reference evidence="2" key="1">
    <citation type="submission" date="2020-02" db="EMBL/GenBank/DDBJ databases">
        <authorList>
            <person name="Meier V. D."/>
        </authorList>
    </citation>
    <scope>NUCLEOTIDE SEQUENCE</scope>
    <source>
        <strain evidence="2">AVDCRST_MAG93</strain>
    </source>
</reference>
<dbReference type="AlphaFoldDB" id="A0A6J4MUA4"/>
<proteinExistence type="predicted"/>
<protein>
    <submittedName>
        <fullName evidence="2">Uncharacterized protein</fullName>
    </submittedName>
</protein>
<sequence>MPHCSNFLILRVASSPHRLFRAGSTIALPPVVATVVVVVYMIVLGCIVARRKQHDTA</sequence>
<evidence type="ECO:0000313" key="2">
    <source>
        <dbReference type="EMBL" id="CAA9364700.1"/>
    </source>
</evidence>
<gene>
    <name evidence="2" type="ORF">AVDCRST_MAG93-7879</name>
</gene>
<organism evidence="2">
    <name type="scientific">uncultured Chloroflexia bacterium</name>
    <dbReference type="NCBI Taxonomy" id="1672391"/>
    <lineage>
        <taxon>Bacteria</taxon>
        <taxon>Bacillati</taxon>
        <taxon>Chloroflexota</taxon>
        <taxon>Chloroflexia</taxon>
        <taxon>environmental samples</taxon>
    </lineage>
</organism>